<evidence type="ECO:0000313" key="3">
    <source>
        <dbReference type="Proteomes" id="UP000509545"/>
    </source>
</evidence>
<gene>
    <name evidence="2" type="ORF">GN234_06225</name>
</gene>
<dbReference type="Pfam" id="PF01161">
    <property type="entry name" value="PBP"/>
    <property type="match status" value="1"/>
</dbReference>
<sequence>MNTRIILSVLSMGVVLAGHAADFSLTSQDIAENRPLTSREVFQGFGCEGGNTSPELSWSNAPAGTKSYAVTVYDPDAPTGSGWWHWTVVNLPASTKSLPRGVGSNLPAGAVQGRTDYGQPGFGGACPPVGDKPHRYQFTVWALKVDKLPLDNQASGALVGYMLNANALAKATITSTYGR</sequence>
<proteinExistence type="predicted"/>
<dbReference type="CDD" id="cd00865">
    <property type="entry name" value="PEBP_bact_arch"/>
    <property type="match status" value="1"/>
</dbReference>
<keyword evidence="3" id="KW-1185">Reference proteome</keyword>
<reference evidence="2 3" key="1">
    <citation type="submission" date="2020-02" db="EMBL/GenBank/DDBJ databases">
        <authorList>
            <person name="Liang J."/>
        </authorList>
    </citation>
    <scope>NUCLEOTIDE SEQUENCE [LARGE SCALE GENOMIC DNA]</scope>
    <source>
        <strain evidence="2 3">L22-9</strain>
    </source>
</reference>
<accession>A0A6N1CB39</accession>
<evidence type="ECO:0000313" key="2">
    <source>
        <dbReference type="EMBL" id="QKS81562.1"/>
    </source>
</evidence>
<keyword evidence="1" id="KW-0732">Signal</keyword>
<dbReference type="PANTHER" id="PTHR30289">
    <property type="entry name" value="UNCHARACTERIZED PROTEIN YBCL-RELATED"/>
    <property type="match status" value="1"/>
</dbReference>
<dbReference type="NCBIfam" id="NF007330">
    <property type="entry name" value="PRK09818.1"/>
    <property type="match status" value="1"/>
</dbReference>
<dbReference type="InterPro" id="IPR005247">
    <property type="entry name" value="YbhB_YbcL/LppC-like"/>
</dbReference>
<protein>
    <submittedName>
        <fullName evidence="2">Kinase inhibitor</fullName>
    </submittedName>
</protein>
<dbReference type="RefSeq" id="WP_109755163.1">
    <property type="nucleotide sequence ID" value="NZ_CP048810.1"/>
</dbReference>
<dbReference type="PANTHER" id="PTHR30289:SF1">
    <property type="entry name" value="PEBP (PHOSPHATIDYLETHANOLAMINE-BINDING PROTEIN) FAMILY PROTEIN"/>
    <property type="match status" value="1"/>
</dbReference>
<feature type="signal peptide" evidence="1">
    <location>
        <begin position="1"/>
        <end position="20"/>
    </location>
</feature>
<dbReference type="KEGG" id="pbz:GN234_06225"/>
<dbReference type="InterPro" id="IPR036610">
    <property type="entry name" value="PEBP-like_sf"/>
</dbReference>
<feature type="chain" id="PRO_5026945105" evidence="1">
    <location>
        <begin position="21"/>
        <end position="179"/>
    </location>
</feature>
<dbReference type="Gene3D" id="3.90.280.10">
    <property type="entry name" value="PEBP-like"/>
    <property type="match status" value="1"/>
</dbReference>
<dbReference type="SUPFAM" id="SSF49777">
    <property type="entry name" value="PEBP-like"/>
    <property type="match status" value="1"/>
</dbReference>
<dbReference type="InterPro" id="IPR008914">
    <property type="entry name" value="PEBP"/>
</dbReference>
<evidence type="ECO:0000256" key="1">
    <source>
        <dbReference type="SAM" id="SignalP"/>
    </source>
</evidence>
<dbReference type="Proteomes" id="UP000509545">
    <property type="component" value="Chromosome"/>
</dbReference>
<dbReference type="EMBL" id="CP048810">
    <property type="protein sequence ID" value="QKS81562.1"/>
    <property type="molecule type" value="Genomic_DNA"/>
</dbReference>
<dbReference type="NCBIfam" id="TIGR00481">
    <property type="entry name" value="YbhB/YbcL family Raf kinase inhibitor-like protein"/>
    <property type="match status" value="1"/>
</dbReference>
<name>A0A6N1CB39_9PSED</name>
<organism evidence="2 3">
    <name type="scientific">Pseudomonas bijieensis</name>
    <dbReference type="NCBI Taxonomy" id="2681983"/>
    <lineage>
        <taxon>Bacteria</taxon>
        <taxon>Pseudomonadati</taxon>
        <taxon>Pseudomonadota</taxon>
        <taxon>Gammaproteobacteria</taxon>
        <taxon>Pseudomonadales</taxon>
        <taxon>Pseudomonadaceae</taxon>
        <taxon>Pseudomonas</taxon>
    </lineage>
</organism>
<dbReference type="AlphaFoldDB" id="A0A6N1CB39"/>